<dbReference type="AlphaFoldDB" id="A0A9D1AGX1"/>
<evidence type="ECO:0000313" key="1">
    <source>
        <dbReference type="EMBL" id="HIR39683.1"/>
    </source>
</evidence>
<name>A0A9D1AGX1_9FIRM</name>
<gene>
    <name evidence="1" type="ORF">IAB90_04790</name>
</gene>
<accession>A0A9D1AGX1</accession>
<evidence type="ECO:0000313" key="2">
    <source>
        <dbReference type="Proteomes" id="UP000824179"/>
    </source>
</evidence>
<dbReference type="Proteomes" id="UP000824179">
    <property type="component" value="Unassembled WGS sequence"/>
</dbReference>
<dbReference type="Gene3D" id="1.10.10.10">
    <property type="entry name" value="Winged helix-like DNA-binding domain superfamily/Winged helix DNA-binding domain"/>
    <property type="match status" value="1"/>
</dbReference>
<dbReference type="SUPFAM" id="SSF46785">
    <property type="entry name" value="Winged helix' DNA-binding domain"/>
    <property type="match status" value="1"/>
</dbReference>
<sequence length="147" mass="16129">MDDRFENFTVTVLKLGKLVQKIKLFEMESYGLKAIHVMCIYFAGLAPVTAVELCRLTSEDKAAISRALSLLKQKGYITYPAGAYNAEISLTEEGKKLCGFINVRATAAADFAGKDLTDADRAVLYKSLSSIAANLESYYKGLLKNGR</sequence>
<reference evidence="1" key="2">
    <citation type="journal article" date="2021" name="PeerJ">
        <title>Extensive microbial diversity within the chicken gut microbiome revealed by metagenomics and culture.</title>
        <authorList>
            <person name="Gilroy R."/>
            <person name="Ravi A."/>
            <person name="Getino M."/>
            <person name="Pursley I."/>
            <person name="Horton D.L."/>
            <person name="Alikhan N.F."/>
            <person name="Baker D."/>
            <person name="Gharbi K."/>
            <person name="Hall N."/>
            <person name="Watson M."/>
            <person name="Adriaenssens E.M."/>
            <person name="Foster-Nyarko E."/>
            <person name="Jarju S."/>
            <person name="Secka A."/>
            <person name="Antonio M."/>
            <person name="Oren A."/>
            <person name="Chaudhuri R.R."/>
            <person name="La Ragione R."/>
            <person name="Hildebrand F."/>
            <person name="Pallen M.J."/>
        </authorList>
    </citation>
    <scope>NUCLEOTIDE SEQUENCE</scope>
    <source>
        <strain evidence="1">ChiW25-3613</strain>
    </source>
</reference>
<reference evidence="1" key="1">
    <citation type="submission" date="2020-10" db="EMBL/GenBank/DDBJ databases">
        <authorList>
            <person name="Gilroy R."/>
        </authorList>
    </citation>
    <scope>NUCLEOTIDE SEQUENCE</scope>
    <source>
        <strain evidence="1">ChiW25-3613</strain>
    </source>
</reference>
<dbReference type="EMBL" id="DVHB01000081">
    <property type="protein sequence ID" value="HIR39683.1"/>
    <property type="molecule type" value="Genomic_DNA"/>
</dbReference>
<protein>
    <submittedName>
        <fullName evidence="1">MarR family transcriptional regulator</fullName>
    </submittedName>
</protein>
<proteinExistence type="predicted"/>
<dbReference type="InterPro" id="IPR036390">
    <property type="entry name" value="WH_DNA-bd_sf"/>
</dbReference>
<comment type="caution">
    <text evidence="1">The sequence shown here is derived from an EMBL/GenBank/DDBJ whole genome shotgun (WGS) entry which is preliminary data.</text>
</comment>
<dbReference type="InterPro" id="IPR036388">
    <property type="entry name" value="WH-like_DNA-bd_sf"/>
</dbReference>
<organism evidence="1 2">
    <name type="scientific">Candidatus Coproplasma stercoripullorum</name>
    <dbReference type="NCBI Taxonomy" id="2840751"/>
    <lineage>
        <taxon>Bacteria</taxon>
        <taxon>Bacillati</taxon>
        <taxon>Bacillota</taxon>
        <taxon>Clostridia</taxon>
        <taxon>Eubacteriales</taxon>
        <taxon>Candidatus Coproplasma</taxon>
    </lineage>
</organism>